<organism evidence="1 2">
    <name type="scientific">Paenibacillus timonensis</name>
    <dbReference type="NCBI Taxonomy" id="225915"/>
    <lineage>
        <taxon>Bacteria</taxon>
        <taxon>Bacillati</taxon>
        <taxon>Bacillota</taxon>
        <taxon>Bacilli</taxon>
        <taxon>Bacillales</taxon>
        <taxon>Paenibacillaceae</taxon>
        <taxon>Paenibacillus</taxon>
    </lineage>
</organism>
<name>A0ABW3S7T7_9BACL</name>
<protein>
    <submittedName>
        <fullName evidence="1">Uncharacterized protein</fullName>
    </submittedName>
</protein>
<evidence type="ECO:0000313" key="1">
    <source>
        <dbReference type="EMBL" id="MFD1180891.1"/>
    </source>
</evidence>
<keyword evidence="2" id="KW-1185">Reference proteome</keyword>
<comment type="caution">
    <text evidence="1">The sequence shown here is derived from an EMBL/GenBank/DDBJ whole genome shotgun (WGS) entry which is preliminary data.</text>
</comment>
<sequence>MSILCIVGRLQHLTGVQPNGFNDEINTLLSLPTNEDELILKMTGDFFQIRDIVILDNHELCMIEDVSTSNYGYKMFKLDYLQRKVRPEPYDEWLPGNKIHLIYKFSDHQKALDTDPKVKEFLKDISDEDYLAHYKKYFVEKWEKGMKDYFLKRDKRAFIRAFSE</sequence>
<dbReference type="EMBL" id="JBHTKZ010000006">
    <property type="protein sequence ID" value="MFD1180891.1"/>
    <property type="molecule type" value="Genomic_DNA"/>
</dbReference>
<reference evidence="2" key="1">
    <citation type="journal article" date="2019" name="Int. J. Syst. Evol. Microbiol.">
        <title>The Global Catalogue of Microorganisms (GCM) 10K type strain sequencing project: providing services to taxonomists for standard genome sequencing and annotation.</title>
        <authorList>
            <consortium name="The Broad Institute Genomics Platform"/>
            <consortium name="The Broad Institute Genome Sequencing Center for Infectious Disease"/>
            <person name="Wu L."/>
            <person name="Ma J."/>
        </authorList>
    </citation>
    <scope>NUCLEOTIDE SEQUENCE [LARGE SCALE GENOMIC DNA]</scope>
    <source>
        <strain evidence="2">CCUG 48216</strain>
    </source>
</reference>
<proteinExistence type="predicted"/>
<evidence type="ECO:0000313" key="2">
    <source>
        <dbReference type="Proteomes" id="UP001597211"/>
    </source>
</evidence>
<accession>A0ABW3S7T7</accession>
<dbReference type="Proteomes" id="UP001597211">
    <property type="component" value="Unassembled WGS sequence"/>
</dbReference>
<gene>
    <name evidence="1" type="ORF">ACFQ2Z_05930</name>
</gene>